<name>A0ACC6RAX6_9GAMM</name>
<protein>
    <submittedName>
        <fullName evidence="1">Uncharacterized protein</fullName>
    </submittedName>
</protein>
<comment type="caution">
    <text evidence="1">The sequence shown here is derived from an EMBL/GenBank/DDBJ whole genome shotgun (WGS) entry which is preliminary data.</text>
</comment>
<sequence>MTSLEKLALYKMSAFDAVVRGFFVYSDYKNGGNLQRSISTELASFGAATATGVYVGTVITTALSSLLMLTPYV</sequence>
<reference evidence="1" key="1">
    <citation type="submission" date="2024-02" db="EMBL/GenBank/DDBJ databases">
        <title>Bacteria isolated from the canopy kelp, Nereocystis luetkeana.</title>
        <authorList>
            <person name="Pfister C.A."/>
            <person name="Younker I.T."/>
            <person name="Light S.H."/>
        </authorList>
    </citation>
    <scope>NUCLEOTIDE SEQUENCE</scope>
    <source>
        <strain evidence="1">TN.2.01</strain>
    </source>
</reference>
<organism evidence="1 2">
    <name type="scientific">Pseudoalteromonas undina</name>
    <dbReference type="NCBI Taxonomy" id="43660"/>
    <lineage>
        <taxon>Bacteria</taxon>
        <taxon>Pseudomonadati</taxon>
        <taxon>Pseudomonadota</taxon>
        <taxon>Gammaproteobacteria</taxon>
        <taxon>Alteromonadales</taxon>
        <taxon>Pseudoalteromonadaceae</taxon>
        <taxon>Pseudoalteromonas</taxon>
    </lineage>
</organism>
<dbReference type="Proteomes" id="UP001374952">
    <property type="component" value="Unassembled WGS sequence"/>
</dbReference>
<evidence type="ECO:0000313" key="1">
    <source>
        <dbReference type="EMBL" id="MEL0606258.1"/>
    </source>
</evidence>
<gene>
    <name evidence="1" type="ORF">V6250_18975</name>
</gene>
<keyword evidence="2" id="KW-1185">Reference proteome</keyword>
<dbReference type="EMBL" id="JBAKAX010000033">
    <property type="protein sequence ID" value="MEL0606258.1"/>
    <property type="molecule type" value="Genomic_DNA"/>
</dbReference>
<proteinExistence type="predicted"/>
<accession>A0ACC6RAX6</accession>
<evidence type="ECO:0000313" key="2">
    <source>
        <dbReference type="Proteomes" id="UP001374952"/>
    </source>
</evidence>